<dbReference type="GO" id="GO:0006801">
    <property type="term" value="P:superoxide metabolic process"/>
    <property type="evidence" value="ECO:0007669"/>
    <property type="project" value="InterPro"/>
</dbReference>
<comment type="caution">
    <text evidence="2">The sequence shown here is derived from an EMBL/GenBank/DDBJ whole genome shotgun (WGS) entry which is preliminary data.</text>
</comment>
<proteinExistence type="predicted"/>
<dbReference type="Pfam" id="PF00080">
    <property type="entry name" value="Sod_Cu"/>
    <property type="match status" value="1"/>
</dbReference>
<evidence type="ECO:0000313" key="3">
    <source>
        <dbReference type="Proteomes" id="UP000031668"/>
    </source>
</evidence>
<gene>
    <name evidence="2" type="ORF">RF11_06119</name>
</gene>
<dbReference type="GO" id="GO:0005507">
    <property type="term" value="F:copper ion binding"/>
    <property type="evidence" value="ECO:0007669"/>
    <property type="project" value="InterPro"/>
</dbReference>
<feature type="domain" description="Superoxide dismutase copper/zinc binding" evidence="1">
    <location>
        <begin position="19"/>
        <end position="146"/>
    </location>
</feature>
<accession>A0A0C2MGT6</accession>
<evidence type="ECO:0000259" key="1">
    <source>
        <dbReference type="Pfam" id="PF00080"/>
    </source>
</evidence>
<organism evidence="2 3">
    <name type="scientific">Thelohanellus kitauei</name>
    <name type="common">Myxosporean</name>
    <dbReference type="NCBI Taxonomy" id="669202"/>
    <lineage>
        <taxon>Eukaryota</taxon>
        <taxon>Metazoa</taxon>
        <taxon>Cnidaria</taxon>
        <taxon>Myxozoa</taxon>
        <taxon>Myxosporea</taxon>
        <taxon>Bivalvulida</taxon>
        <taxon>Platysporina</taxon>
        <taxon>Myxobolidae</taxon>
        <taxon>Thelohanellus</taxon>
    </lineage>
</organism>
<reference evidence="2 3" key="1">
    <citation type="journal article" date="2014" name="Genome Biol. Evol.">
        <title>The genome of the myxosporean Thelohanellus kitauei shows adaptations to nutrient acquisition within its fish host.</title>
        <authorList>
            <person name="Yang Y."/>
            <person name="Xiong J."/>
            <person name="Zhou Z."/>
            <person name="Huo F."/>
            <person name="Miao W."/>
            <person name="Ran C."/>
            <person name="Liu Y."/>
            <person name="Zhang J."/>
            <person name="Feng J."/>
            <person name="Wang M."/>
            <person name="Wang M."/>
            <person name="Wang L."/>
            <person name="Yao B."/>
        </authorList>
    </citation>
    <scope>NUCLEOTIDE SEQUENCE [LARGE SCALE GENOMIC DNA]</scope>
    <source>
        <strain evidence="2">Wuqing</strain>
    </source>
</reference>
<dbReference type="OrthoDB" id="2015551at2759"/>
<sequence length="167" mass="18416">MLNYYFSRKAVATFDNDEVQGQLVFDQKDYRAACIVSGTLKFKKRVNSMHGLHVYSHGDLGDSCSRLTSVLGMKSNSTKNLLGNLGNIEVKDDGTAEINVKSSSLQLYGANSIIGLGVGIHEQTDGLDHENYESLGQNKKIACASIAKLLYEPILLKNYLFSNHNRP</sequence>
<dbReference type="SUPFAM" id="SSF49329">
    <property type="entry name" value="Cu,Zn superoxide dismutase-like"/>
    <property type="match status" value="1"/>
</dbReference>
<dbReference type="AlphaFoldDB" id="A0A0C2MGT6"/>
<evidence type="ECO:0000313" key="2">
    <source>
        <dbReference type="EMBL" id="KII60896.1"/>
    </source>
</evidence>
<dbReference type="PRINTS" id="PR00068">
    <property type="entry name" value="CUZNDISMTASE"/>
</dbReference>
<keyword evidence="3" id="KW-1185">Reference proteome</keyword>
<dbReference type="Gene3D" id="2.60.40.200">
    <property type="entry name" value="Superoxide dismutase, copper/zinc binding domain"/>
    <property type="match status" value="1"/>
</dbReference>
<dbReference type="InterPro" id="IPR036423">
    <property type="entry name" value="SOD-like_Cu/Zn_dom_sf"/>
</dbReference>
<dbReference type="InterPro" id="IPR024134">
    <property type="entry name" value="SOD_Cu/Zn_/chaperone"/>
</dbReference>
<dbReference type="PANTHER" id="PTHR10003">
    <property type="entry name" value="SUPEROXIDE DISMUTASE CU-ZN -RELATED"/>
    <property type="match status" value="1"/>
</dbReference>
<name>A0A0C2MGT6_THEKT</name>
<dbReference type="Proteomes" id="UP000031668">
    <property type="component" value="Unassembled WGS sequence"/>
</dbReference>
<dbReference type="InterPro" id="IPR001424">
    <property type="entry name" value="SOD_Cu_Zn_dom"/>
</dbReference>
<protein>
    <submittedName>
        <fullName evidence="2">Superoxide dismutase [Cu-Zn]</fullName>
    </submittedName>
</protein>
<dbReference type="EMBL" id="JWZT01005397">
    <property type="protein sequence ID" value="KII60896.1"/>
    <property type="molecule type" value="Genomic_DNA"/>
</dbReference>